<dbReference type="GO" id="GO:0004527">
    <property type="term" value="F:exonuclease activity"/>
    <property type="evidence" value="ECO:0007669"/>
    <property type="project" value="UniProtKB-KW"/>
</dbReference>
<dbReference type="AlphaFoldDB" id="A0A2P2DH63"/>
<protein>
    <submittedName>
        <fullName evidence="2">DNA repair exonuclease</fullName>
    </submittedName>
</protein>
<keyword evidence="3" id="KW-1185">Reference proteome</keyword>
<comment type="caution">
    <text evidence="2">The sequence shown here is derived from an EMBL/GenBank/DDBJ whole genome shotgun (WGS) entry which is preliminary data.</text>
</comment>
<dbReference type="InterPro" id="IPR004843">
    <property type="entry name" value="Calcineurin-like_PHP"/>
</dbReference>
<keyword evidence="2" id="KW-0378">Hydrolase</keyword>
<dbReference type="InterPro" id="IPR050535">
    <property type="entry name" value="DNA_Repair-Maintenance_Comp"/>
</dbReference>
<gene>
    <name evidence="2" type="primary">sbcD</name>
    <name evidence="2" type="ORF">LPTSP2_32770</name>
</gene>
<feature type="domain" description="Calcineurin-like phosphoesterase" evidence="1">
    <location>
        <begin position="3"/>
        <end position="192"/>
    </location>
</feature>
<dbReference type="Gene3D" id="3.60.21.10">
    <property type="match status" value="1"/>
</dbReference>
<keyword evidence="2" id="KW-0269">Exonuclease</keyword>
<evidence type="ECO:0000313" key="3">
    <source>
        <dbReference type="Proteomes" id="UP000245206"/>
    </source>
</evidence>
<proteinExistence type="predicted"/>
<dbReference type="EMBL" id="BFAZ01000009">
    <property type="protein sequence ID" value="GBF43974.1"/>
    <property type="molecule type" value="Genomic_DNA"/>
</dbReference>
<dbReference type="Proteomes" id="UP000245206">
    <property type="component" value="Unassembled WGS sequence"/>
</dbReference>
<accession>A0A2P2DH63</accession>
<sequence>MYMKFLQVSDLHLSASSKEEETYSLTVLKEIFETAETKACERVLFCGDVFNTFPDLETLRSGFLKVVSTYSGLVYFLPGNHEVLEKKGNQNTYSAYDWSKKVIVLDQLPFTCFEEDGIEFVAIPHQENYSEILLNPPPRKKTPLRIGLAHGTVSGMSFTGLQEEEEEGGSYLDPNLLQTLELDYLAIGHLHKHRFGNVGNCNVGYAGSSRVWRKGEVGPRGGILLEVKQGKVHTEFVPWLSAGEYREIIVSLDTDGNPEFSPDEYLQNTNPNDWICFRFVGYVDSMEGKQKFQETILREWKSKFRICEFDPDESQIVVIQHISENEFIKQFLDKMNERKNQMDPSLWRHTRVTGIRFILDGGKVK</sequence>
<reference evidence="3" key="1">
    <citation type="journal article" date="2019" name="Microbiol. Immunol.">
        <title>Molecular and phenotypic characterization of Leptospira johnsonii sp. nov., Leptospira ellinghausenii sp. nov. and Leptospira ryugenii sp. nov. isolated from soil and water in Japan.</title>
        <authorList>
            <person name="Masuzawa T."/>
            <person name="Saito M."/>
            <person name="Nakao R."/>
            <person name="Nikaido Y."/>
            <person name="Matsumoto M."/>
            <person name="Ogawa M."/>
            <person name="Yokoyama M."/>
            <person name="Hidaka Y."/>
            <person name="Tomita J."/>
            <person name="Sakakibara K."/>
            <person name="Suzuki K."/>
            <person name="Yasuda S."/>
            <person name="Sato H."/>
            <person name="Yamaguchi M."/>
            <person name="Yoshida S.I."/>
            <person name="Koizumi N."/>
            <person name="Kawamura Y."/>
        </authorList>
    </citation>
    <scope>NUCLEOTIDE SEQUENCE [LARGE SCALE GENOMIC DNA]</scope>
    <source>
        <strain evidence="3">E18</strain>
    </source>
</reference>
<evidence type="ECO:0000313" key="2">
    <source>
        <dbReference type="EMBL" id="GBF43974.1"/>
    </source>
</evidence>
<dbReference type="Pfam" id="PF00149">
    <property type="entry name" value="Metallophos"/>
    <property type="match status" value="1"/>
</dbReference>
<organism evidence="2 3">
    <name type="scientific">Leptospira ellinghausenii</name>
    <dbReference type="NCBI Taxonomy" id="1917822"/>
    <lineage>
        <taxon>Bacteria</taxon>
        <taxon>Pseudomonadati</taxon>
        <taxon>Spirochaetota</taxon>
        <taxon>Spirochaetia</taxon>
        <taxon>Leptospirales</taxon>
        <taxon>Leptospiraceae</taxon>
        <taxon>Leptospira</taxon>
    </lineage>
</organism>
<evidence type="ECO:0000259" key="1">
    <source>
        <dbReference type="Pfam" id="PF00149"/>
    </source>
</evidence>
<keyword evidence="2" id="KW-0540">Nuclease</keyword>
<dbReference type="PANTHER" id="PTHR30337">
    <property type="entry name" value="COMPONENT OF ATP-DEPENDENT DSDNA EXONUCLEASE"/>
    <property type="match status" value="1"/>
</dbReference>
<dbReference type="SUPFAM" id="SSF56300">
    <property type="entry name" value="Metallo-dependent phosphatases"/>
    <property type="match status" value="1"/>
</dbReference>
<name>A0A2P2DH63_9LEPT</name>
<dbReference type="InterPro" id="IPR029052">
    <property type="entry name" value="Metallo-depent_PP-like"/>
</dbReference>
<dbReference type="PANTHER" id="PTHR30337:SF7">
    <property type="entry name" value="PHOSPHOESTERASE"/>
    <property type="match status" value="1"/>
</dbReference>